<proteinExistence type="predicted"/>
<comment type="caution">
    <text evidence="2">The sequence shown here is derived from an EMBL/GenBank/DDBJ whole genome shotgun (WGS) entry which is preliminary data.</text>
</comment>
<reference evidence="2 3" key="1">
    <citation type="submission" date="2018-10" db="EMBL/GenBank/DDBJ databases">
        <title>Draft Genome Sequence of Bacteroides sp. KCTC 15687.</title>
        <authorList>
            <person name="Yu S.Y."/>
            <person name="Kim J.S."/>
            <person name="Oh B.S."/>
            <person name="Park S.H."/>
            <person name="Kang S.W."/>
            <person name="Park J.E."/>
            <person name="Choi S.H."/>
            <person name="Han K.I."/>
            <person name="Lee K.C."/>
            <person name="Eom M.K."/>
            <person name="Suh M.K."/>
            <person name="Lee D.H."/>
            <person name="Yoon H."/>
            <person name="Kim B."/>
            <person name="Yang S.J."/>
            <person name="Lee J.S."/>
            <person name="Lee J.H."/>
        </authorList>
    </citation>
    <scope>NUCLEOTIDE SEQUENCE [LARGE SCALE GENOMIC DNA]</scope>
    <source>
        <strain evidence="2 3">KCTC 15687</strain>
    </source>
</reference>
<dbReference type="EMBL" id="BHWB01000004">
    <property type="protein sequence ID" value="GCB34802.1"/>
    <property type="molecule type" value="Genomic_DNA"/>
</dbReference>
<evidence type="ECO:0000256" key="1">
    <source>
        <dbReference type="SAM" id="SignalP"/>
    </source>
</evidence>
<dbReference type="InterPro" id="IPR025049">
    <property type="entry name" value="Mfa-like_1"/>
</dbReference>
<feature type="chain" id="PRO_5019468266" description="Fimbrillin family protein" evidence="1">
    <location>
        <begin position="22"/>
        <end position="316"/>
    </location>
</feature>
<dbReference type="OrthoDB" id="1096353at2"/>
<dbReference type="Pfam" id="PF13149">
    <property type="entry name" value="Mfa_like_1"/>
    <property type="match status" value="1"/>
</dbReference>
<sequence>MKKICNTLPLLLLAACVAGFAGCAGEEIPGAAAAPRPVEGTVPLGVEASTLPEAATSAVPVTRAGVSALSSGSIGIFLSGTGYTAINNRRYDYDTPTWTPNGGITNTIYLGGPVAKVCAYYPWTTGYDTSTAIPLTSQDYAAAKDLSYAVNREVKGNATGCKTTFALTHAYALATIQLKRDNYSGTCKVTKLELKNLLPSATIDITTDTASTIAGVSGNATISRTVDITVPAAGVATTQPKYLLVPCTPAGGGMVLALTVDGKPMTLTVPAATYTPVAGVSNTITIGIKGTALKVSSVTTTDWATGEIGGIDSKFD</sequence>
<keyword evidence="1" id="KW-0732">Signal</keyword>
<dbReference type="AlphaFoldDB" id="A0A401LT91"/>
<dbReference type="InterPro" id="IPR042278">
    <property type="entry name" value="Mfa-like_1_N"/>
</dbReference>
<dbReference type="RefSeq" id="WP_125040934.1">
    <property type="nucleotide sequence ID" value="NZ_BHWB01000004.1"/>
</dbReference>
<gene>
    <name evidence="2" type="ORF">KGMB02408_17470</name>
</gene>
<accession>A0A401LT91</accession>
<organism evidence="2 3">
    <name type="scientific">Bacteroides faecalis</name>
    <dbReference type="NCBI Taxonomy" id="2447885"/>
    <lineage>
        <taxon>Bacteria</taxon>
        <taxon>Pseudomonadati</taxon>
        <taxon>Bacteroidota</taxon>
        <taxon>Bacteroidia</taxon>
        <taxon>Bacteroidales</taxon>
        <taxon>Bacteroidaceae</taxon>
        <taxon>Bacteroides</taxon>
    </lineage>
</organism>
<keyword evidence="3" id="KW-1185">Reference proteome</keyword>
<dbReference type="Proteomes" id="UP000288079">
    <property type="component" value="Unassembled WGS sequence"/>
</dbReference>
<name>A0A401LT91_9BACE</name>
<evidence type="ECO:0000313" key="3">
    <source>
        <dbReference type="Proteomes" id="UP000288079"/>
    </source>
</evidence>
<dbReference type="CDD" id="cd13121">
    <property type="entry name" value="BF2867_like_C"/>
    <property type="match status" value="1"/>
</dbReference>
<evidence type="ECO:0008006" key="4">
    <source>
        <dbReference type="Google" id="ProtNLM"/>
    </source>
</evidence>
<dbReference type="CDD" id="cd13120">
    <property type="entry name" value="BF2867_like_N"/>
    <property type="match status" value="1"/>
</dbReference>
<protein>
    <recommendedName>
        <fullName evidence="4">Fimbrillin family protein</fullName>
    </recommendedName>
</protein>
<dbReference type="Gene3D" id="2.60.40.2630">
    <property type="match status" value="1"/>
</dbReference>
<evidence type="ECO:0000313" key="2">
    <source>
        <dbReference type="EMBL" id="GCB34802.1"/>
    </source>
</evidence>
<dbReference type="PROSITE" id="PS51257">
    <property type="entry name" value="PROKAR_LIPOPROTEIN"/>
    <property type="match status" value="1"/>
</dbReference>
<dbReference type="Gene3D" id="2.60.40.2620">
    <property type="entry name" value="Fimbrillin-like"/>
    <property type="match status" value="1"/>
</dbReference>
<feature type="signal peptide" evidence="1">
    <location>
        <begin position="1"/>
        <end position="21"/>
    </location>
</feature>